<feature type="transmembrane region" description="Helical" evidence="2">
    <location>
        <begin position="68"/>
        <end position="89"/>
    </location>
</feature>
<dbReference type="PANTHER" id="PTHR33392:SF6">
    <property type="entry name" value="POLYISOPRENYL-TEICHOIC ACID--PEPTIDOGLYCAN TEICHOIC ACID TRANSFERASE TAGU"/>
    <property type="match status" value="1"/>
</dbReference>
<evidence type="ECO:0000256" key="2">
    <source>
        <dbReference type="SAM" id="Phobius"/>
    </source>
</evidence>
<organism evidence="4 5">
    <name type="scientific">Mediterraneibacter catenae</name>
    <dbReference type="NCBI Taxonomy" id="2594882"/>
    <lineage>
        <taxon>Bacteria</taxon>
        <taxon>Bacillati</taxon>
        <taxon>Bacillota</taxon>
        <taxon>Clostridia</taxon>
        <taxon>Lachnospirales</taxon>
        <taxon>Lachnospiraceae</taxon>
        <taxon>Mediterraneibacter</taxon>
    </lineage>
</organism>
<gene>
    <name evidence="4" type="ORF">FNY66_00560</name>
</gene>
<keyword evidence="2" id="KW-1133">Transmembrane helix</keyword>
<dbReference type="Pfam" id="PF03816">
    <property type="entry name" value="LytR_cpsA_psr"/>
    <property type="match status" value="1"/>
</dbReference>
<evidence type="ECO:0000313" key="5">
    <source>
        <dbReference type="Proteomes" id="UP000322025"/>
    </source>
</evidence>
<dbReference type="Gene3D" id="3.40.190.10">
    <property type="entry name" value="Periplasmic binding protein-like II"/>
    <property type="match status" value="1"/>
</dbReference>
<dbReference type="AlphaFoldDB" id="A0A5M9I4V4"/>
<comment type="similarity">
    <text evidence="1">Belongs to the LytR/CpsA/Psr (LCP) family.</text>
</comment>
<evidence type="ECO:0000256" key="1">
    <source>
        <dbReference type="ARBA" id="ARBA00006068"/>
    </source>
</evidence>
<dbReference type="NCBIfam" id="TIGR00350">
    <property type="entry name" value="lytR_cpsA_psr"/>
    <property type="match status" value="1"/>
</dbReference>
<comment type="caution">
    <text evidence="4">The sequence shown here is derived from an EMBL/GenBank/DDBJ whole genome shotgun (WGS) entry which is preliminary data.</text>
</comment>
<feature type="transmembrane region" description="Helical" evidence="2">
    <location>
        <begin position="41"/>
        <end position="62"/>
    </location>
</feature>
<dbReference type="Proteomes" id="UP000322025">
    <property type="component" value="Unassembled WGS sequence"/>
</dbReference>
<dbReference type="InterPro" id="IPR050922">
    <property type="entry name" value="LytR/CpsA/Psr_CW_biosynth"/>
</dbReference>
<reference evidence="4" key="1">
    <citation type="submission" date="2019-07" db="EMBL/GenBank/DDBJ databases">
        <authorList>
            <person name="Wongkuna S."/>
            <person name="Scaria J."/>
        </authorList>
    </citation>
    <scope>NUCLEOTIDE SEQUENCE [LARGE SCALE GENOMIC DNA]</scope>
    <source>
        <strain evidence="4">SW178</strain>
    </source>
</reference>
<dbReference type="PANTHER" id="PTHR33392">
    <property type="entry name" value="POLYISOPRENYL-TEICHOIC ACID--PEPTIDOGLYCAN TEICHOIC ACID TRANSFERASE TAGU"/>
    <property type="match status" value="1"/>
</dbReference>
<dbReference type="InterPro" id="IPR004474">
    <property type="entry name" value="LytR_CpsA_psr"/>
</dbReference>
<name>A0A5M9I4V4_9FIRM</name>
<evidence type="ECO:0000313" key="4">
    <source>
        <dbReference type="EMBL" id="KAA8502791.1"/>
    </source>
</evidence>
<dbReference type="EMBL" id="VMSO01000001">
    <property type="protein sequence ID" value="KAA8502791.1"/>
    <property type="molecule type" value="Genomic_DNA"/>
</dbReference>
<feature type="domain" description="Cell envelope-related transcriptional attenuator" evidence="3">
    <location>
        <begin position="276"/>
        <end position="419"/>
    </location>
</feature>
<dbReference type="OrthoDB" id="27330at2"/>
<evidence type="ECO:0000259" key="3">
    <source>
        <dbReference type="Pfam" id="PF03816"/>
    </source>
</evidence>
<dbReference type="Gene3D" id="3.40.630.190">
    <property type="entry name" value="LCP protein"/>
    <property type="match status" value="1"/>
</dbReference>
<keyword evidence="2" id="KW-0472">Membrane</keyword>
<proteinExistence type="inferred from homology"/>
<accession>A0A5M9I4V4</accession>
<keyword evidence="5" id="KW-1185">Reference proteome</keyword>
<sequence length="511" mass="55433">MKPEIIKYTKRGEASMENMYKRKHGKKGKRKHKGLTVYRKVGYSFVSIYAVAAVVLLSFLAGTDMFPGLYLAALGGGLLVLGVLTGVIQKWKTSSVIADVICTILTAACIAGCVYIDKMDSTIRDVATVSASTDVIGVYVMDADPAQELADVADYQFGIATAIDRTNTDKAMDEITFTIGKNPAVTEYGDVFALLDALNNGEAGVIVVNSAYISTASEAENYAWAEEGLREIASFTYESADGGSETVTSQPDAGSNSFIMYLSGIDTYGGISTRSRSDVNILAVVNTETKDILLLSTPRDYYISYSETRGARDKLTHAGIYGINASIDALEQLYDVDVNYYLRVNFSGFIDIINALGGVDVNSDYDFTARGTEIHQGKNHLTGEEALSFARERYSFKDGDFQRGRNQMEVIRAVIQKAASSSLLTNYMSVMNAVAGSFETNMSQEEISDLVKMQLSDMASWNITSYTAEGQVSSAETYSMPGQTLSVVIPDESSVKEAKNMITDVIEGTAQ</sequence>
<feature type="transmembrane region" description="Helical" evidence="2">
    <location>
        <begin position="96"/>
        <end position="117"/>
    </location>
</feature>
<protein>
    <submittedName>
        <fullName evidence="4">LytR family transcriptional regulator</fullName>
    </submittedName>
</protein>
<keyword evidence="2" id="KW-0812">Transmembrane</keyword>